<dbReference type="AlphaFoldDB" id="A0A392SG96"/>
<keyword evidence="3" id="KW-1185">Reference proteome</keyword>
<feature type="compositionally biased region" description="Basic and acidic residues" evidence="1">
    <location>
        <begin position="1"/>
        <end position="17"/>
    </location>
</feature>
<evidence type="ECO:0000313" key="3">
    <source>
        <dbReference type="Proteomes" id="UP000265520"/>
    </source>
</evidence>
<organism evidence="2 3">
    <name type="scientific">Trifolium medium</name>
    <dbReference type="NCBI Taxonomy" id="97028"/>
    <lineage>
        <taxon>Eukaryota</taxon>
        <taxon>Viridiplantae</taxon>
        <taxon>Streptophyta</taxon>
        <taxon>Embryophyta</taxon>
        <taxon>Tracheophyta</taxon>
        <taxon>Spermatophyta</taxon>
        <taxon>Magnoliopsida</taxon>
        <taxon>eudicotyledons</taxon>
        <taxon>Gunneridae</taxon>
        <taxon>Pentapetalae</taxon>
        <taxon>rosids</taxon>
        <taxon>fabids</taxon>
        <taxon>Fabales</taxon>
        <taxon>Fabaceae</taxon>
        <taxon>Papilionoideae</taxon>
        <taxon>50 kb inversion clade</taxon>
        <taxon>NPAAA clade</taxon>
        <taxon>Hologalegina</taxon>
        <taxon>IRL clade</taxon>
        <taxon>Trifolieae</taxon>
        <taxon>Trifolium</taxon>
    </lineage>
</organism>
<dbReference type="Proteomes" id="UP000265520">
    <property type="component" value="Unassembled WGS sequence"/>
</dbReference>
<comment type="caution">
    <text evidence="2">The sequence shown here is derived from an EMBL/GenBank/DDBJ whole genome shotgun (WGS) entry which is preliminary data.</text>
</comment>
<feature type="non-terminal residue" evidence="2">
    <location>
        <position position="60"/>
    </location>
</feature>
<reference evidence="2 3" key="1">
    <citation type="journal article" date="2018" name="Front. Plant Sci.">
        <title>Red Clover (Trifolium pratense) and Zigzag Clover (T. medium) - A Picture of Genomic Similarities and Differences.</title>
        <authorList>
            <person name="Dluhosova J."/>
            <person name="Istvanek J."/>
            <person name="Nedelnik J."/>
            <person name="Repkova J."/>
        </authorList>
    </citation>
    <scope>NUCLEOTIDE SEQUENCE [LARGE SCALE GENOMIC DNA]</scope>
    <source>
        <strain evidence="3">cv. 10/8</strain>
        <tissue evidence="2">Leaf</tissue>
    </source>
</reference>
<accession>A0A392SG96</accession>
<evidence type="ECO:0000313" key="2">
    <source>
        <dbReference type="EMBL" id="MCI46955.1"/>
    </source>
</evidence>
<proteinExistence type="predicted"/>
<sequence>MSADEEERKSFKRKEVPTSDSDYDVELDVPDIVPSTRKKIAGKKVPLNVHAAPMDNVSFH</sequence>
<evidence type="ECO:0000256" key="1">
    <source>
        <dbReference type="SAM" id="MobiDB-lite"/>
    </source>
</evidence>
<feature type="region of interest" description="Disordered" evidence="1">
    <location>
        <begin position="1"/>
        <end position="26"/>
    </location>
</feature>
<name>A0A392SG96_9FABA</name>
<protein>
    <submittedName>
        <fullName evidence="2">Envelope-like protein</fullName>
    </submittedName>
</protein>
<dbReference type="EMBL" id="LXQA010365210">
    <property type="protein sequence ID" value="MCI46955.1"/>
    <property type="molecule type" value="Genomic_DNA"/>
</dbReference>